<accession>A0A382UXM7</accession>
<feature type="non-terminal residue" evidence="1">
    <location>
        <position position="22"/>
    </location>
</feature>
<dbReference type="EMBL" id="UINC01147278">
    <property type="protein sequence ID" value="SVD38505.1"/>
    <property type="molecule type" value="Genomic_DNA"/>
</dbReference>
<proteinExistence type="predicted"/>
<protein>
    <submittedName>
        <fullName evidence="1">Uncharacterized protein</fullName>
    </submittedName>
</protein>
<name>A0A382UXM7_9ZZZZ</name>
<feature type="non-terminal residue" evidence="1">
    <location>
        <position position="1"/>
    </location>
</feature>
<sequence>AWTVFSMNCEPKLRCAAKTPKI</sequence>
<gene>
    <name evidence="1" type="ORF">METZ01_LOCUS391359</name>
</gene>
<reference evidence="1" key="1">
    <citation type="submission" date="2018-05" db="EMBL/GenBank/DDBJ databases">
        <authorList>
            <person name="Lanie J.A."/>
            <person name="Ng W.-L."/>
            <person name="Kazmierczak K.M."/>
            <person name="Andrzejewski T.M."/>
            <person name="Davidsen T.M."/>
            <person name="Wayne K.J."/>
            <person name="Tettelin H."/>
            <person name="Glass J.I."/>
            <person name="Rusch D."/>
            <person name="Podicherti R."/>
            <person name="Tsui H.-C.T."/>
            <person name="Winkler M.E."/>
        </authorList>
    </citation>
    <scope>NUCLEOTIDE SEQUENCE</scope>
</reference>
<evidence type="ECO:0000313" key="1">
    <source>
        <dbReference type="EMBL" id="SVD38505.1"/>
    </source>
</evidence>
<dbReference type="AlphaFoldDB" id="A0A382UXM7"/>
<organism evidence="1">
    <name type="scientific">marine metagenome</name>
    <dbReference type="NCBI Taxonomy" id="408172"/>
    <lineage>
        <taxon>unclassified sequences</taxon>
        <taxon>metagenomes</taxon>
        <taxon>ecological metagenomes</taxon>
    </lineage>
</organism>